<organism evidence="1 2">
    <name type="scientific">Septoria linicola</name>
    <dbReference type="NCBI Taxonomy" id="215465"/>
    <lineage>
        <taxon>Eukaryota</taxon>
        <taxon>Fungi</taxon>
        <taxon>Dikarya</taxon>
        <taxon>Ascomycota</taxon>
        <taxon>Pezizomycotina</taxon>
        <taxon>Dothideomycetes</taxon>
        <taxon>Dothideomycetidae</taxon>
        <taxon>Mycosphaerellales</taxon>
        <taxon>Mycosphaerellaceae</taxon>
        <taxon>Septoria</taxon>
    </lineage>
</organism>
<keyword evidence="2" id="KW-1185">Reference proteome</keyword>
<evidence type="ECO:0000313" key="1">
    <source>
        <dbReference type="EMBL" id="USW54865.1"/>
    </source>
</evidence>
<protein>
    <submittedName>
        <fullName evidence="1">Uncharacterized protein</fullName>
    </submittedName>
</protein>
<sequence>MSSTLDVNKKSFTIALLGSWSSLTDLSRKGDAHKIEALANNISGAEDFSCECDKMLESLEVVGEKRKELAKNGFTHIAMGGAAATATREEKVNVAIRYLVELSADLLAAKRAGQVDVVKEIGERLIGEEEFELKVQAKIAESGGI</sequence>
<proteinExistence type="predicted"/>
<dbReference type="Proteomes" id="UP001056384">
    <property type="component" value="Chromosome 6"/>
</dbReference>
<dbReference type="EMBL" id="CP099423">
    <property type="protein sequence ID" value="USW54865.1"/>
    <property type="molecule type" value="Genomic_DNA"/>
</dbReference>
<evidence type="ECO:0000313" key="2">
    <source>
        <dbReference type="Proteomes" id="UP001056384"/>
    </source>
</evidence>
<dbReference type="AlphaFoldDB" id="A0A9Q9AYJ2"/>
<name>A0A9Q9AYJ2_9PEZI</name>
<accession>A0A9Q9AYJ2</accession>
<reference evidence="1" key="1">
    <citation type="submission" date="2022-06" db="EMBL/GenBank/DDBJ databases">
        <title>Complete genome sequences of two strains of the flax pathogen Septoria linicola.</title>
        <authorList>
            <person name="Lapalu N."/>
            <person name="Simon A."/>
            <person name="Demenou B."/>
            <person name="Paumier D."/>
            <person name="Guillot M.-P."/>
            <person name="Gout L."/>
            <person name="Valade R."/>
        </authorList>
    </citation>
    <scope>NUCLEOTIDE SEQUENCE</scope>
    <source>
        <strain evidence="1">SE15195</strain>
    </source>
</reference>
<gene>
    <name evidence="1" type="ORF">Slin15195_G081840</name>
</gene>